<proteinExistence type="predicted"/>
<feature type="region of interest" description="Disordered" evidence="1">
    <location>
        <begin position="1"/>
        <end position="83"/>
    </location>
</feature>
<dbReference type="EMBL" id="CAMGYJ010000008">
    <property type="protein sequence ID" value="CAI0461362.1"/>
    <property type="molecule type" value="Genomic_DNA"/>
</dbReference>
<gene>
    <name evidence="2" type="ORF">LITE_LOCUS34899</name>
</gene>
<accession>A0AAV0NRL8</accession>
<evidence type="ECO:0000313" key="2">
    <source>
        <dbReference type="EMBL" id="CAI0461362.1"/>
    </source>
</evidence>
<dbReference type="Proteomes" id="UP001154282">
    <property type="component" value="Unassembled WGS sequence"/>
</dbReference>
<comment type="caution">
    <text evidence="2">The sequence shown here is derived from an EMBL/GenBank/DDBJ whole genome shotgun (WGS) entry which is preliminary data.</text>
</comment>
<name>A0AAV0NRL8_9ROSI</name>
<evidence type="ECO:0000313" key="3">
    <source>
        <dbReference type="Proteomes" id="UP001154282"/>
    </source>
</evidence>
<reference evidence="2" key="1">
    <citation type="submission" date="2022-08" db="EMBL/GenBank/DDBJ databases">
        <authorList>
            <person name="Gutierrez-Valencia J."/>
        </authorList>
    </citation>
    <scope>NUCLEOTIDE SEQUENCE</scope>
</reference>
<keyword evidence="3" id="KW-1185">Reference proteome</keyword>
<organism evidence="2 3">
    <name type="scientific">Linum tenue</name>
    <dbReference type="NCBI Taxonomy" id="586396"/>
    <lineage>
        <taxon>Eukaryota</taxon>
        <taxon>Viridiplantae</taxon>
        <taxon>Streptophyta</taxon>
        <taxon>Embryophyta</taxon>
        <taxon>Tracheophyta</taxon>
        <taxon>Spermatophyta</taxon>
        <taxon>Magnoliopsida</taxon>
        <taxon>eudicotyledons</taxon>
        <taxon>Gunneridae</taxon>
        <taxon>Pentapetalae</taxon>
        <taxon>rosids</taxon>
        <taxon>fabids</taxon>
        <taxon>Malpighiales</taxon>
        <taxon>Linaceae</taxon>
        <taxon>Linum</taxon>
    </lineage>
</organism>
<protein>
    <submittedName>
        <fullName evidence="2">Uncharacterized protein</fullName>
    </submittedName>
</protein>
<dbReference type="AlphaFoldDB" id="A0AAV0NRL8"/>
<evidence type="ECO:0000256" key="1">
    <source>
        <dbReference type="SAM" id="MobiDB-lite"/>
    </source>
</evidence>
<sequence>MVENIYMSPGASRGGKRKTATMRQTQTTRMRRSSHQTAAATETTEELQSSELPREIPTVTETGSDGSNNMDATAADVNELSKL</sequence>
<feature type="compositionally biased region" description="Polar residues" evidence="1">
    <location>
        <begin position="59"/>
        <end position="71"/>
    </location>
</feature>